<evidence type="ECO:0000313" key="8">
    <source>
        <dbReference type="EMBL" id="CAF4492643.1"/>
    </source>
</evidence>
<dbReference type="SUPFAM" id="SSF102215">
    <property type="entry name" value="Creatininase"/>
    <property type="match status" value="1"/>
</dbReference>
<evidence type="ECO:0000256" key="3">
    <source>
        <dbReference type="ARBA" id="ARBA00022801"/>
    </source>
</evidence>
<evidence type="ECO:0000313" key="7">
    <source>
        <dbReference type="EMBL" id="CAF4324856.1"/>
    </source>
</evidence>
<comment type="caution">
    <text evidence="5">The sequence shown here is derived from an EMBL/GenBank/DDBJ whole genome shotgun (WGS) entry which is preliminary data.</text>
</comment>
<keyword evidence="3" id="KW-0378">Hydrolase</keyword>
<evidence type="ECO:0000313" key="9">
    <source>
        <dbReference type="Proteomes" id="UP000663829"/>
    </source>
</evidence>
<dbReference type="Proteomes" id="UP000677228">
    <property type="component" value="Unassembled WGS sequence"/>
</dbReference>
<dbReference type="EMBL" id="CAJNOQ010019516">
    <property type="protein sequence ID" value="CAF1451787.1"/>
    <property type="molecule type" value="Genomic_DNA"/>
</dbReference>
<dbReference type="AlphaFoldDB" id="A0A815PMZ4"/>
<dbReference type="OrthoDB" id="4524at2759"/>
<protein>
    <submittedName>
        <fullName evidence="5">Uncharacterized protein</fullName>
    </submittedName>
</protein>
<dbReference type="GO" id="GO:0046872">
    <property type="term" value="F:metal ion binding"/>
    <property type="evidence" value="ECO:0007669"/>
    <property type="project" value="UniProtKB-KW"/>
</dbReference>
<dbReference type="EMBL" id="CAJOBC010084967">
    <property type="protein sequence ID" value="CAF4324856.1"/>
    <property type="molecule type" value="Genomic_DNA"/>
</dbReference>
<name>A0A815PMZ4_9BILA</name>
<evidence type="ECO:0000313" key="5">
    <source>
        <dbReference type="EMBL" id="CAF1451787.1"/>
    </source>
</evidence>
<gene>
    <name evidence="5" type="ORF">GPM918_LOCUS34763</name>
    <name evidence="6" type="ORF">OVA965_LOCUS44687</name>
    <name evidence="7" type="ORF">SRO942_LOCUS35469</name>
    <name evidence="8" type="ORF">TMI583_LOCUS47629</name>
</gene>
<dbReference type="InterPro" id="IPR003785">
    <property type="entry name" value="Creatininase/forma_Hydrolase"/>
</dbReference>
<dbReference type="InterPro" id="IPR024087">
    <property type="entry name" value="Creatininase-like_sf"/>
</dbReference>
<dbReference type="GO" id="GO:0016811">
    <property type="term" value="F:hydrolase activity, acting on carbon-nitrogen (but not peptide) bonds, in linear amides"/>
    <property type="evidence" value="ECO:0007669"/>
    <property type="project" value="TreeGrafter"/>
</dbReference>
<keyword evidence="2" id="KW-0479">Metal-binding</keyword>
<keyword evidence="9" id="KW-1185">Reference proteome</keyword>
<dbReference type="EMBL" id="CAJOBA010093030">
    <property type="protein sequence ID" value="CAF4492643.1"/>
    <property type="molecule type" value="Genomic_DNA"/>
</dbReference>
<dbReference type="GO" id="GO:0009231">
    <property type="term" value="P:riboflavin biosynthetic process"/>
    <property type="evidence" value="ECO:0007669"/>
    <property type="project" value="TreeGrafter"/>
</dbReference>
<keyword evidence="4" id="KW-0862">Zinc</keyword>
<evidence type="ECO:0000256" key="4">
    <source>
        <dbReference type="ARBA" id="ARBA00022833"/>
    </source>
</evidence>
<reference evidence="5" key="1">
    <citation type="submission" date="2021-02" db="EMBL/GenBank/DDBJ databases">
        <authorList>
            <person name="Nowell W R."/>
        </authorList>
    </citation>
    <scope>NUCLEOTIDE SEQUENCE</scope>
</reference>
<evidence type="ECO:0000313" key="6">
    <source>
        <dbReference type="EMBL" id="CAF1648318.1"/>
    </source>
</evidence>
<evidence type="ECO:0000256" key="1">
    <source>
        <dbReference type="ARBA" id="ARBA00001947"/>
    </source>
</evidence>
<evidence type="ECO:0000256" key="2">
    <source>
        <dbReference type="ARBA" id="ARBA00022723"/>
    </source>
</evidence>
<dbReference type="PANTHER" id="PTHR35005">
    <property type="entry name" value="3-DEHYDRO-SCYLLO-INOSOSE HYDROLASE"/>
    <property type="match status" value="1"/>
</dbReference>
<dbReference type="PANTHER" id="PTHR35005:SF1">
    <property type="entry name" value="2-AMINO-5-FORMYLAMINO-6-RIBOSYLAMINOPYRIMIDIN-4(3H)-ONE 5'-MONOPHOSPHATE DEFORMYLASE"/>
    <property type="match status" value="1"/>
</dbReference>
<feature type="non-terminal residue" evidence="5">
    <location>
        <position position="1"/>
    </location>
</feature>
<organism evidence="5 9">
    <name type="scientific">Didymodactylos carnosus</name>
    <dbReference type="NCBI Taxonomy" id="1234261"/>
    <lineage>
        <taxon>Eukaryota</taxon>
        <taxon>Metazoa</taxon>
        <taxon>Spiralia</taxon>
        <taxon>Gnathifera</taxon>
        <taxon>Rotifera</taxon>
        <taxon>Eurotatoria</taxon>
        <taxon>Bdelloidea</taxon>
        <taxon>Philodinida</taxon>
        <taxon>Philodinidae</taxon>
        <taxon>Didymodactylos</taxon>
    </lineage>
</organism>
<dbReference type="Proteomes" id="UP000681722">
    <property type="component" value="Unassembled WGS sequence"/>
</dbReference>
<dbReference type="Pfam" id="PF02633">
    <property type="entry name" value="Creatininase"/>
    <property type="match status" value="1"/>
</dbReference>
<dbReference type="EMBL" id="CAJNOK010065080">
    <property type="protein sequence ID" value="CAF1648318.1"/>
    <property type="molecule type" value="Genomic_DNA"/>
</dbReference>
<dbReference type="Proteomes" id="UP000682733">
    <property type="component" value="Unassembled WGS sequence"/>
</dbReference>
<proteinExistence type="predicted"/>
<sequence>GTFRGAEFGTNAGDAETSVLLKILPDQVKMDKAKAERPPKLSKDSLLSIDDKLSTGGKLTFGWLTKDLSQSGVIGDPTSATKEKGQQILELLPSRIRASLRVGNIQP</sequence>
<dbReference type="Proteomes" id="UP000663829">
    <property type="component" value="Unassembled WGS sequence"/>
</dbReference>
<accession>A0A815PMZ4</accession>
<comment type="cofactor">
    <cofactor evidence="1">
        <name>Zn(2+)</name>
        <dbReference type="ChEBI" id="CHEBI:29105"/>
    </cofactor>
</comment>
<dbReference type="Gene3D" id="3.40.50.10310">
    <property type="entry name" value="Creatininase"/>
    <property type="match status" value="1"/>
</dbReference>